<evidence type="ECO:0000256" key="5">
    <source>
        <dbReference type="ARBA" id="ARBA00023125"/>
    </source>
</evidence>
<dbReference type="Pfam" id="PF02863">
    <property type="entry name" value="Arg_repressor_C"/>
    <property type="match status" value="1"/>
</dbReference>
<feature type="domain" description="Arginine repressor C-terminal" evidence="9">
    <location>
        <begin position="81"/>
        <end position="145"/>
    </location>
</feature>
<dbReference type="InterPro" id="IPR001669">
    <property type="entry name" value="Arg_repress"/>
</dbReference>
<dbReference type="PANTHER" id="PTHR34471">
    <property type="entry name" value="ARGININE REPRESSOR"/>
    <property type="match status" value="1"/>
</dbReference>
<organism evidence="10 11">
    <name type="scientific">Ligilactobacillus ubinensis</name>
    <dbReference type="NCBI Taxonomy" id="2876789"/>
    <lineage>
        <taxon>Bacteria</taxon>
        <taxon>Bacillati</taxon>
        <taxon>Bacillota</taxon>
        <taxon>Bacilli</taxon>
        <taxon>Lactobacillales</taxon>
        <taxon>Lactobacillaceae</taxon>
        <taxon>Ligilactobacillus</taxon>
    </lineage>
</organism>
<evidence type="ECO:0000256" key="7">
    <source>
        <dbReference type="HAMAP-Rule" id="MF_00173"/>
    </source>
</evidence>
<keyword evidence="11" id="KW-1185">Reference proteome</keyword>
<keyword evidence="7" id="KW-0055">Arginine biosynthesis</keyword>
<comment type="caution">
    <text evidence="10">The sequence shown here is derived from an EMBL/GenBank/DDBJ whole genome shotgun (WGS) entry which is preliminary data.</text>
</comment>
<dbReference type="InterPro" id="IPR020899">
    <property type="entry name" value="Arg_repress_C"/>
</dbReference>
<comment type="pathway">
    <text evidence="7">Amino-acid biosynthesis; L-arginine biosynthesis [regulation].</text>
</comment>
<dbReference type="GO" id="GO:1900079">
    <property type="term" value="P:regulation of arginine biosynthetic process"/>
    <property type="evidence" value="ECO:0007669"/>
    <property type="project" value="UniProtKB-UniRule"/>
</dbReference>
<sequence length="153" mass="17589">MKKQERQRMIKQVLHDNDVYRQEDLVRILAEKGVWVTQATVSRDVKDMQLIKLPTLDGTYVYSMPTEKKMNTEKKITKIISETYVFSNCHEDLCVVKVLPGNGPVLSSLIDQMNYPEVFATLGDDNTIMIYAYSPEDAQQIQQKLLAMVENNS</sequence>
<dbReference type="AlphaFoldDB" id="A0A9X2FJ65"/>
<dbReference type="PANTHER" id="PTHR34471:SF1">
    <property type="entry name" value="ARGININE REPRESSOR"/>
    <property type="match status" value="1"/>
</dbReference>
<dbReference type="GO" id="GO:0051259">
    <property type="term" value="P:protein complex oligomerization"/>
    <property type="evidence" value="ECO:0007669"/>
    <property type="project" value="InterPro"/>
</dbReference>
<dbReference type="Proteomes" id="UP001139006">
    <property type="component" value="Unassembled WGS sequence"/>
</dbReference>
<dbReference type="Gene3D" id="3.30.1360.40">
    <property type="match status" value="1"/>
</dbReference>
<dbReference type="RefSeq" id="WP_253359549.1">
    <property type="nucleotide sequence ID" value="NZ_JAIULA010000005.1"/>
</dbReference>
<comment type="subcellular location">
    <subcellularLocation>
        <location evidence="1 7">Cytoplasm</location>
    </subcellularLocation>
</comment>
<evidence type="ECO:0000256" key="1">
    <source>
        <dbReference type="ARBA" id="ARBA00004496"/>
    </source>
</evidence>
<comment type="function">
    <text evidence="7">Regulates arginine biosynthesis genes.</text>
</comment>
<keyword evidence="7" id="KW-0028">Amino-acid biosynthesis</keyword>
<dbReference type="GO" id="GO:0003700">
    <property type="term" value="F:DNA-binding transcription factor activity"/>
    <property type="evidence" value="ECO:0007669"/>
    <property type="project" value="UniProtKB-UniRule"/>
</dbReference>
<dbReference type="GO" id="GO:0005737">
    <property type="term" value="C:cytoplasm"/>
    <property type="evidence" value="ECO:0007669"/>
    <property type="project" value="UniProtKB-SubCell"/>
</dbReference>
<comment type="similarity">
    <text evidence="2 7">Belongs to the ArgR family.</text>
</comment>
<keyword evidence="5 7" id="KW-0238">DNA-binding</keyword>
<dbReference type="SUPFAM" id="SSF46785">
    <property type="entry name" value="Winged helix' DNA-binding domain"/>
    <property type="match status" value="1"/>
</dbReference>
<dbReference type="PRINTS" id="PR01467">
    <property type="entry name" value="ARGREPRESSOR"/>
</dbReference>
<reference evidence="10 11" key="1">
    <citation type="journal article" date="2023" name="Int. J. Syst. Evol. Microbiol.">
        <title>Ligilactobacillus ubinensis sp. nov., a novel species isolated from the wild ferment of a durian fruit (Durio zibethinus).</title>
        <authorList>
            <person name="Heng Y.C."/>
            <person name="Menon N."/>
            <person name="Chen B."/>
            <person name="Loo B.Z.L."/>
            <person name="Wong G.W.J."/>
            <person name="Lim A.C.H."/>
            <person name="Silvaraju S."/>
            <person name="Kittelmann S."/>
        </authorList>
    </citation>
    <scope>NUCLEOTIDE SEQUENCE [LARGE SCALE GENOMIC DNA]</scope>
    <source>
        <strain evidence="10 11">WILCCON 0076</strain>
    </source>
</reference>
<name>A0A9X2FJ65_9LACO</name>
<protein>
    <recommendedName>
        <fullName evidence="7">Arginine repressor</fullName>
    </recommendedName>
</protein>
<dbReference type="InterPro" id="IPR020900">
    <property type="entry name" value="Arg_repress_DNA-bd"/>
</dbReference>
<evidence type="ECO:0000256" key="4">
    <source>
        <dbReference type="ARBA" id="ARBA00023015"/>
    </source>
</evidence>
<dbReference type="Pfam" id="PF01316">
    <property type="entry name" value="Arg_repressor"/>
    <property type="match status" value="1"/>
</dbReference>
<evidence type="ECO:0000259" key="9">
    <source>
        <dbReference type="Pfam" id="PF02863"/>
    </source>
</evidence>
<evidence type="ECO:0000313" key="11">
    <source>
        <dbReference type="Proteomes" id="UP001139006"/>
    </source>
</evidence>
<keyword evidence="7" id="KW-0678">Repressor</keyword>
<keyword evidence="4 7" id="KW-0805">Transcription regulation</keyword>
<evidence type="ECO:0000259" key="8">
    <source>
        <dbReference type="Pfam" id="PF01316"/>
    </source>
</evidence>
<dbReference type="HAMAP" id="MF_00173">
    <property type="entry name" value="Arg_repressor"/>
    <property type="match status" value="1"/>
</dbReference>
<evidence type="ECO:0000256" key="3">
    <source>
        <dbReference type="ARBA" id="ARBA00022490"/>
    </source>
</evidence>
<feature type="domain" description="Arginine repressor DNA-binding" evidence="8">
    <location>
        <begin position="1"/>
        <end position="69"/>
    </location>
</feature>
<evidence type="ECO:0000313" key="10">
    <source>
        <dbReference type="EMBL" id="MCP0886420.1"/>
    </source>
</evidence>
<gene>
    <name evidence="7" type="primary">argR</name>
    <name evidence="10" type="ORF">LB941_03595</name>
</gene>
<dbReference type="GO" id="GO:0034618">
    <property type="term" value="F:arginine binding"/>
    <property type="evidence" value="ECO:0007669"/>
    <property type="project" value="InterPro"/>
</dbReference>
<evidence type="ECO:0000256" key="6">
    <source>
        <dbReference type="ARBA" id="ARBA00023163"/>
    </source>
</evidence>
<dbReference type="EMBL" id="JAIULA010000005">
    <property type="protein sequence ID" value="MCP0886420.1"/>
    <property type="molecule type" value="Genomic_DNA"/>
</dbReference>
<dbReference type="SUPFAM" id="SSF55252">
    <property type="entry name" value="C-terminal domain of arginine repressor"/>
    <property type="match status" value="1"/>
</dbReference>
<keyword evidence="6 7" id="KW-0804">Transcription</keyword>
<proteinExistence type="inferred from homology"/>
<dbReference type="InterPro" id="IPR036390">
    <property type="entry name" value="WH_DNA-bd_sf"/>
</dbReference>
<dbReference type="InterPro" id="IPR036251">
    <property type="entry name" value="Arg_repress_C_sf"/>
</dbReference>
<keyword evidence="3 7" id="KW-0963">Cytoplasm</keyword>
<evidence type="ECO:0000256" key="2">
    <source>
        <dbReference type="ARBA" id="ARBA00008316"/>
    </source>
</evidence>
<accession>A0A9X2FJ65</accession>
<dbReference type="InterPro" id="IPR036388">
    <property type="entry name" value="WH-like_DNA-bd_sf"/>
</dbReference>
<dbReference type="GO" id="GO:0006526">
    <property type="term" value="P:L-arginine biosynthetic process"/>
    <property type="evidence" value="ECO:0007669"/>
    <property type="project" value="UniProtKB-KW"/>
</dbReference>
<dbReference type="Gene3D" id="1.10.10.10">
    <property type="entry name" value="Winged helix-like DNA-binding domain superfamily/Winged helix DNA-binding domain"/>
    <property type="match status" value="1"/>
</dbReference>
<dbReference type="GO" id="GO:0003677">
    <property type="term" value="F:DNA binding"/>
    <property type="evidence" value="ECO:0007669"/>
    <property type="project" value="UniProtKB-KW"/>
</dbReference>